<evidence type="ECO:0000256" key="1">
    <source>
        <dbReference type="SAM" id="Coils"/>
    </source>
</evidence>
<evidence type="ECO:0000313" key="2">
    <source>
        <dbReference type="EMBL" id="CAB4539635.1"/>
    </source>
</evidence>
<reference evidence="2" key="1">
    <citation type="submission" date="2020-05" db="EMBL/GenBank/DDBJ databases">
        <authorList>
            <person name="Chiriac C."/>
            <person name="Salcher M."/>
            <person name="Ghai R."/>
            <person name="Kavagutti S V."/>
        </authorList>
    </citation>
    <scope>NUCLEOTIDE SEQUENCE</scope>
</reference>
<organism evidence="2">
    <name type="scientific">freshwater metagenome</name>
    <dbReference type="NCBI Taxonomy" id="449393"/>
    <lineage>
        <taxon>unclassified sequences</taxon>
        <taxon>metagenomes</taxon>
        <taxon>ecological metagenomes</taxon>
    </lineage>
</organism>
<dbReference type="Gene3D" id="2.40.10.10">
    <property type="entry name" value="Trypsin-like serine proteases"/>
    <property type="match status" value="1"/>
</dbReference>
<dbReference type="InterPro" id="IPR009003">
    <property type="entry name" value="Peptidase_S1_PA"/>
</dbReference>
<dbReference type="AlphaFoldDB" id="A0A6J6BLQ9"/>
<protein>
    <submittedName>
        <fullName evidence="2">Unannotated protein</fullName>
    </submittedName>
</protein>
<proteinExistence type="predicted"/>
<dbReference type="InterPro" id="IPR043504">
    <property type="entry name" value="Peptidase_S1_PA_chymotrypsin"/>
</dbReference>
<feature type="coiled-coil region" evidence="1">
    <location>
        <begin position="293"/>
        <end position="336"/>
    </location>
</feature>
<accession>A0A6J6BLQ9</accession>
<dbReference type="SUPFAM" id="SSF50494">
    <property type="entry name" value="Trypsin-like serine proteases"/>
    <property type="match status" value="1"/>
</dbReference>
<name>A0A6J6BLQ9_9ZZZZ</name>
<dbReference type="EMBL" id="CAEZSB010000114">
    <property type="protein sequence ID" value="CAB4539635.1"/>
    <property type="molecule type" value="Genomic_DNA"/>
</dbReference>
<gene>
    <name evidence="2" type="ORF">UFOPK1395_00974</name>
</gene>
<keyword evidence="1" id="KW-0175">Coiled coil</keyword>
<sequence length="393" mass="41937">MQNGQDALGDEKVVGIIFGQNSQRHCSGALIAPRIVATSAHCVLRIDNGIYSKEKHFSGEILARFSVSDLWVSAPGVDIPKGGTSNKAKVLAQYVPETYTDSMCEGTDCNAGMGDVAILILDKELSNKSFRYATKEEILSMKSVSTTVLSIAYGLKSEQDWQNAKSGIGQDGKPTKSEAVTRTNFCCAGKKVEQWSKENPYGLVQTVLPKGVFHGGGDSGSPLWIKIGTEWVYVGAAGAANGPVAGNVEATSPRWTDPFELSVVGATYYTIAGHQNIFSDAEKYLTQRIVKEKKDLEDAIVKAAAELKAKQEAEAKAAAELKAKEEADAKAALELKAKEEADAKATAAKLAAEKIAATKAAAMKKTTITCVKGKLVKKVTAIKPVCPKGYKKK</sequence>